<evidence type="ECO:0000259" key="6">
    <source>
        <dbReference type="PROSITE" id="PS00622"/>
    </source>
</evidence>
<dbReference type="PANTHER" id="PTHR43133">
    <property type="entry name" value="RNA POLYMERASE ECF-TYPE SIGMA FACTO"/>
    <property type="match status" value="1"/>
</dbReference>
<evidence type="ECO:0000256" key="1">
    <source>
        <dbReference type="ARBA" id="ARBA00010641"/>
    </source>
</evidence>
<evidence type="ECO:0000313" key="7">
    <source>
        <dbReference type="EMBL" id="MBB4917374.1"/>
    </source>
</evidence>
<comment type="similarity">
    <text evidence="1">Belongs to the sigma-70 factor family. ECF subfamily.</text>
</comment>
<dbReference type="RefSeq" id="WP_184717543.1">
    <property type="nucleotide sequence ID" value="NZ_JACHJP010000004.1"/>
</dbReference>
<dbReference type="Proteomes" id="UP000552644">
    <property type="component" value="Unassembled WGS sequence"/>
</dbReference>
<dbReference type="InterPro" id="IPR000792">
    <property type="entry name" value="Tscrpt_reg_LuxR_C"/>
</dbReference>
<dbReference type="InterPro" id="IPR007627">
    <property type="entry name" value="RNA_pol_sigma70_r2"/>
</dbReference>
<dbReference type="Gene3D" id="1.10.1740.10">
    <property type="match status" value="1"/>
</dbReference>
<evidence type="ECO:0000256" key="3">
    <source>
        <dbReference type="ARBA" id="ARBA00023082"/>
    </source>
</evidence>
<keyword evidence="3" id="KW-0731">Sigma factor</keyword>
<dbReference type="NCBIfam" id="TIGR02937">
    <property type="entry name" value="sigma70-ECF"/>
    <property type="match status" value="1"/>
</dbReference>
<protein>
    <submittedName>
        <fullName evidence="7">RNA polymerase sigma-70 factor (ECF subfamily)</fullName>
    </submittedName>
</protein>
<evidence type="ECO:0000256" key="2">
    <source>
        <dbReference type="ARBA" id="ARBA00023015"/>
    </source>
</evidence>
<keyword evidence="8" id="KW-1185">Reference proteome</keyword>
<evidence type="ECO:0000256" key="5">
    <source>
        <dbReference type="ARBA" id="ARBA00023163"/>
    </source>
</evidence>
<dbReference type="GO" id="GO:0006352">
    <property type="term" value="P:DNA-templated transcription initiation"/>
    <property type="evidence" value="ECO:0007669"/>
    <property type="project" value="InterPro"/>
</dbReference>
<keyword evidence="4" id="KW-0238">DNA-binding</keyword>
<evidence type="ECO:0000313" key="8">
    <source>
        <dbReference type="Proteomes" id="UP000552644"/>
    </source>
</evidence>
<dbReference type="Pfam" id="PF04542">
    <property type="entry name" value="Sigma70_r2"/>
    <property type="match status" value="1"/>
</dbReference>
<gene>
    <name evidence="7" type="ORF">FHS44_004482</name>
</gene>
<keyword evidence="5" id="KW-0804">Transcription</keyword>
<dbReference type="PANTHER" id="PTHR43133:SF8">
    <property type="entry name" value="RNA POLYMERASE SIGMA FACTOR HI_1459-RELATED"/>
    <property type="match status" value="1"/>
</dbReference>
<comment type="caution">
    <text evidence="7">The sequence shown here is derived from an EMBL/GenBank/DDBJ whole genome shotgun (WGS) entry which is preliminary data.</text>
</comment>
<proteinExistence type="inferred from homology"/>
<dbReference type="InterPro" id="IPR036388">
    <property type="entry name" value="WH-like_DNA-bd_sf"/>
</dbReference>
<dbReference type="InterPro" id="IPR013249">
    <property type="entry name" value="RNA_pol_sigma70_r4_t2"/>
</dbReference>
<dbReference type="CDD" id="cd06171">
    <property type="entry name" value="Sigma70_r4"/>
    <property type="match status" value="1"/>
</dbReference>
<dbReference type="PROSITE" id="PS00622">
    <property type="entry name" value="HTH_LUXR_1"/>
    <property type="match status" value="1"/>
</dbReference>
<reference evidence="7 8" key="1">
    <citation type="submission" date="2020-08" db="EMBL/GenBank/DDBJ databases">
        <title>Genomic Encyclopedia of Type Strains, Phase III (KMG-III): the genomes of soil and plant-associated and newly described type strains.</title>
        <authorList>
            <person name="Whitman W."/>
        </authorList>
    </citation>
    <scope>NUCLEOTIDE SEQUENCE [LARGE SCALE GENOMIC DNA]</scope>
    <source>
        <strain evidence="7 8">CECT 8840</strain>
    </source>
</reference>
<accession>A0A7W7QPU7</accession>
<dbReference type="SUPFAM" id="SSF88659">
    <property type="entry name" value="Sigma3 and sigma4 domains of RNA polymerase sigma factors"/>
    <property type="match status" value="1"/>
</dbReference>
<dbReference type="InterPro" id="IPR014284">
    <property type="entry name" value="RNA_pol_sigma-70_dom"/>
</dbReference>
<dbReference type="EMBL" id="JACHJP010000004">
    <property type="protein sequence ID" value="MBB4917374.1"/>
    <property type="molecule type" value="Genomic_DNA"/>
</dbReference>
<sequence>MKVSAPSRETEDALAIEESLRFPERFAVLYDRYFPDIHRYVAGRLGTQTADDLTAEVFLAAFRGRDGFDPARGTARGWLYGIATNLVAHHRGQEARHLRALRRVSADDGIDAGHEELVAGRLTAAGVRGPLATALEAMPESDRDVLLLLALADLSYEEIAHALGVPTGTVGSRLNRVRKKLRAALGGVNPLIGASDG</sequence>
<dbReference type="SUPFAM" id="SSF88946">
    <property type="entry name" value="Sigma2 domain of RNA polymerase sigma factors"/>
    <property type="match status" value="1"/>
</dbReference>
<evidence type="ECO:0000256" key="4">
    <source>
        <dbReference type="ARBA" id="ARBA00023125"/>
    </source>
</evidence>
<dbReference type="InterPro" id="IPR013324">
    <property type="entry name" value="RNA_pol_sigma_r3/r4-like"/>
</dbReference>
<feature type="domain" description="HTH luxR-type" evidence="6">
    <location>
        <begin position="153"/>
        <end position="180"/>
    </location>
</feature>
<organism evidence="7 8">
    <name type="scientific">Streptosporangium saharense</name>
    <dbReference type="NCBI Taxonomy" id="1706840"/>
    <lineage>
        <taxon>Bacteria</taxon>
        <taxon>Bacillati</taxon>
        <taxon>Actinomycetota</taxon>
        <taxon>Actinomycetes</taxon>
        <taxon>Streptosporangiales</taxon>
        <taxon>Streptosporangiaceae</taxon>
        <taxon>Streptosporangium</taxon>
    </lineage>
</organism>
<dbReference type="InterPro" id="IPR013325">
    <property type="entry name" value="RNA_pol_sigma_r2"/>
</dbReference>
<dbReference type="InterPro" id="IPR039425">
    <property type="entry name" value="RNA_pol_sigma-70-like"/>
</dbReference>
<keyword evidence="2" id="KW-0805">Transcription regulation</keyword>
<dbReference type="AlphaFoldDB" id="A0A7W7QPU7"/>
<dbReference type="Gene3D" id="1.10.10.10">
    <property type="entry name" value="Winged helix-like DNA-binding domain superfamily/Winged helix DNA-binding domain"/>
    <property type="match status" value="1"/>
</dbReference>
<dbReference type="Pfam" id="PF08281">
    <property type="entry name" value="Sigma70_r4_2"/>
    <property type="match status" value="1"/>
</dbReference>
<dbReference type="GO" id="GO:0016987">
    <property type="term" value="F:sigma factor activity"/>
    <property type="evidence" value="ECO:0007669"/>
    <property type="project" value="UniProtKB-KW"/>
</dbReference>
<dbReference type="GO" id="GO:0003677">
    <property type="term" value="F:DNA binding"/>
    <property type="evidence" value="ECO:0007669"/>
    <property type="project" value="UniProtKB-KW"/>
</dbReference>
<name>A0A7W7QPU7_9ACTN</name>